<dbReference type="InterPro" id="IPR052502">
    <property type="entry name" value="FAM241_domain"/>
</dbReference>
<dbReference type="AlphaFoldDB" id="A0A401S7X0"/>
<dbReference type="PANTHER" id="PTHR33690">
    <property type="entry name" value="DUF4605 DOMAIN-CONTAINING PROTEIN"/>
    <property type="match status" value="1"/>
</dbReference>
<sequence>MERRWHQDQGQDTASSENGHASSLRNGRNPQQIPVDEEESAIDDCKKMGTLFGELNKCLLNIGFSRMHFGSRVVEPVVMIFFWVMLGFLGLQALTLVGALCLIIIFIQE</sequence>
<feature type="transmembrane region" description="Helical" evidence="7">
    <location>
        <begin position="80"/>
        <end position="107"/>
    </location>
</feature>
<evidence type="ECO:0000256" key="7">
    <source>
        <dbReference type="SAM" id="Phobius"/>
    </source>
</evidence>
<keyword evidence="3 7" id="KW-0812">Transmembrane</keyword>
<dbReference type="InterPro" id="IPR027953">
    <property type="entry name" value="DUF4605"/>
</dbReference>
<proteinExistence type="inferred from homology"/>
<organism evidence="9 10">
    <name type="scientific">Chiloscyllium punctatum</name>
    <name type="common">Brownbanded bambooshark</name>
    <name type="synonym">Hemiscyllium punctatum</name>
    <dbReference type="NCBI Taxonomy" id="137246"/>
    <lineage>
        <taxon>Eukaryota</taxon>
        <taxon>Metazoa</taxon>
        <taxon>Chordata</taxon>
        <taxon>Craniata</taxon>
        <taxon>Vertebrata</taxon>
        <taxon>Chondrichthyes</taxon>
        <taxon>Elasmobranchii</taxon>
        <taxon>Galeomorphii</taxon>
        <taxon>Galeoidea</taxon>
        <taxon>Orectolobiformes</taxon>
        <taxon>Hemiscylliidae</taxon>
        <taxon>Chiloscyllium</taxon>
    </lineage>
</organism>
<dbReference type="Pfam" id="PF15378">
    <property type="entry name" value="DUF4605"/>
    <property type="match status" value="1"/>
</dbReference>
<reference evidence="9 10" key="1">
    <citation type="journal article" date="2018" name="Nat. Ecol. Evol.">
        <title>Shark genomes provide insights into elasmobranch evolution and the origin of vertebrates.</title>
        <authorList>
            <person name="Hara Y"/>
            <person name="Yamaguchi K"/>
            <person name="Onimaru K"/>
            <person name="Kadota M"/>
            <person name="Koyanagi M"/>
            <person name="Keeley SD"/>
            <person name="Tatsumi K"/>
            <person name="Tanaka K"/>
            <person name="Motone F"/>
            <person name="Kageyama Y"/>
            <person name="Nozu R"/>
            <person name="Adachi N"/>
            <person name="Nishimura O"/>
            <person name="Nakagawa R"/>
            <person name="Tanegashima C"/>
            <person name="Kiyatake I"/>
            <person name="Matsumoto R"/>
            <person name="Murakumo K"/>
            <person name="Nishida K"/>
            <person name="Terakita A"/>
            <person name="Kuratani S"/>
            <person name="Sato K"/>
            <person name="Hyodo S Kuraku.S."/>
        </authorList>
    </citation>
    <scope>NUCLEOTIDE SEQUENCE [LARGE SCALE GENOMIC DNA]</scope>
</reference>
<dbReference type="STRING" id="137246.A0A401S7X0"/>
<feature type="domain" description="DUF4605" evidence="8">
    <location>
        <begin position="50"/>
        <end position="108"/>
    </location>
</feature>
<gene>
    <name evidence="9" type="ORF">chiPu_0004902</name>
</gene>
<keyword evidence="5 7" id="KW-0472">Membrane</keyword>
<protein>
    <recommendedName>
        <fullName evidence="8">DUF4605 domain-containing protein</fullName>
    </recommendedName>
</protein>
<dbReference type="PANTHER" id="PTHR33690:SF1">
    <property type="entry name" value="FAMILY WITH SEQUENCE SIMILARITY 241 MEMBER A"/>
    <property type="match status" value="1"/>
</dbReference>
<evidence type="ECO:0000256" key="5">
    <source>
        <dbReference type="ARBA" id="ARBA00023136"/>
    </source>
</evidence>
<dbReference type="EMBL" id="BEZZ01000125">
    <property type="protein sequence ID" value="GCC26485.1"/>
    <property type="molecule type" value="Genomic_DNA"/>
</dbReference>
<keyword evidence="10" id="KW-1185">Reference proteome</keyword>
<comment type="subcellular location">
    <subcellularLocation>
        <location evidence="1">Membrane</location>
        <topology evidence="1">Single-pass membrane protein</topology>
    </subcellularLocation>
</comment>
<evidence type="ECO:0000256" key="1">
    <source>
        <dbReference type="ARBA" id="ARBA00004167"/>
    </source>
</evidence>
<evidence type="ECO:0000256" key="2">
    <source>
        <dbReference type="ARBA" id="ARBA00006165"/>
    </source>
</evidence>
<evidence type="ECO:0000256" key="6">
    <source>
        <dbReference type="SAM" id="MobiDB-lite"/>
    </source>
</evidence>
<keyword evidence="4 7" id="KW-1133">Transmembrane helix</keyword>
<evidence type="ECO:0000256" key="4">
    <source>
        <dbReference type="ARBA" id="ARBA00022989"/>
    </source>
</evidence>
<feature type="region of interest" description="Disordered" evidence="6">
    <location>
        <begin position="1"/>
        <end position="39"/>
    </location>
</feature>
<feature type="compositionally biased region" description="Polar residues" evidence="6">
    <location>
        <begin position="10"/>
        <end position="32"/>
    </location>
</feature>
<evidence type="ECO:0000259" key="8">
    <source>
        <dbReference type="Pfam" id="PF15378"/>
    </source>
</evidence>
<evidence type="ECO:0000256" key="3">
    <source>
        <dbReference type="ARBA" id="ARBA00022692"/>
    </source>
</evidence>
<accession>A0A401S7X0</accession>
<evidence type="ECO:0000313" key="10">
    <source>
        <dbReference type="Proteomes" id="UP000287033"/>
    </source>
</evidence>
<comment type="caution">
    <text evidence="9">The sequence shown here is derived from an EMBL/GenBank/DDBJ whole genome shotgun (WGS) entry which is preliminary data.</text>
</comment>
<evidence type="ECO:0000313" key="9">
    <source>
        <dbReference type="EMBL" id="GCC26485.1"/>
    </source>
</evidence>
<name>A0A401S7X0_CHIPU</name>
<dbReference type="OrthoDB" id="9903800at2759"/>
<comment type="similarity">
    <text evidence="2">Belongs to the FAM241 family.</text>
</comment>
<dbReference type="GO" id="GO:0016020">
    <property type="term" value="C:membrane"/>
    <property type="evidence" value="ECO:0007669"/>
    <property type="project" value="UniProtKB-SubCell"/>
</dbReference>
<dbReference type="OMA" id="MCSAGQL"/>
<dbReference type="Proteomes" id="UP000287033">
    <property type="component" value="Unassembled WGS sequence"/>
</dbReference>